<name>A0A380FZI1_9STAP</name>
<reference evidence="1 2" key="1">
    <citation type="submission" date="2018-06" db="EMBL/GenBank/DDBJ databases">
        <authorList>
            <consortium name="Pathogen Informatics"/>
            <person name="Doyle S."/>
        </authorList>
    </citation>
    <scope>NUCLEOTIDE SEQUENCE [LARGE SCALE GENOMIC DNA]</scope>
    <source>
        <strain evidence="1 2">NCTC13830</strain>
    </source>
</reference>
<dbReference type="AlphaFoldDB" id="A0A380FZI1"/>
<protein>
    <submittedName>
        <fullName evidence="1">Uncharacterized protein</fullName>
    </submittedName>
</protein>
<gene>
    <name evidence="1" type="ORF">NCTC13830_01131</name>
</gene>
<dbReference type="Proteomes" id="UP000254047">
    <property type="component" value="Unassembled WGS sequence"/>
</dbReference>
<dbReference type="OrthoDB" id="2404229at2"/>
<organism evidence="1 2">
    <name type="scientific">Staphylococcus petrasii</name>
    <dbReference type="NCBI Taxonomy" id="1276936"/>
    <lineage>
        <taxon>Bacteria</taxon>
        <taxon>Bacillati</taxon>
        <taxon>Bacillota</taxon>
        <taxon>Bacilli</taxon>
        <taxon>Bacillales</taxon>
        <taxon>Staphylococcaceae</taxon>
        <taxon>Staphylococcus</taxon>
    </lineage>
</organism>
<dbReference type="RefSeq" id="WP_103297952.1">
    <property type="nucleotide sequence ID" value="NZ_PPQT01000044.1"/>
</dbReference>
<evidence type="ECO:0000313" key="2">
    <source>
        <dbReference type="Proteomes" id="UP000254047"/>
    </source>
</evidence>
<proteinExistence type="predicted"/>
<accession>A0A380FZI1</accession>
<evidence type="ECO:0000313" key="1">
    <source>
        <dbReference type="EMBL" id="SUM43677.1"/>
    </source>
</evidence>
<sequence>MNKTVKENSISIFDEQIYGKRLRAKEVQKQYDQLVDRIKKNNAKIMHYQHQDEFAEATKLKRQQADLEQELLEIDEQLKTSNYSITDDEFTSFYDAYNSEMQDIKKAHEQYRREMKDKLQEVATIYRKMIENKNEAGRRISRERYVKQEKNNPGNIHNRYKGQMLAHEINLGDGDKYNEQTTPRGYAWRVEQALDAVSRDEFQKYHYGKKQW</sequence>
<dbReference type="EMBL" id="UHDO01000001">
    <property type="protein sequence ID" value="SUM43677.1"/>
    <property type="molecule type" value="Genomic_DNA"/>
</dbReference>